<proteinExistence type="predicted"/>
<protein>
    <submittedName>
        <fullName evidence="2">Uncharacterized protein</fullName>
    </submittedName>
</protein>
<feature type="region of interest" description="Disordered" evidence="1">
    <location>
        <begin position="100"/>
        <end position="134"/>
    </location>
</feature>
<evidence type="ECO:0000313" key="3">
    <source>
        <dbReference type="Proteomes" id="UP000726105"/>
    </source>
</evidence>
<gene>
    <name evidence="2" type="ORF">IPI13_02840</name>
</gene>
<dbReference type="Proteomes" id="UP000726105">
    <property type="component" value="Unassembled WGS sequence"/>
</dbReference>
<dbReference type="EMBL" id="JADJIB010000001">
    <property type="protein sequence ID" value="MBK7272122.1"/>
    <property type="molecule type" value="Genomic_DNA"/>
</dbReference>
<sequence length="134" mass="14534">MSTAPEPLAAAITAAQRSLADVDPGDPEQALPHLREAQIKVTEALDEAMAAAVLTEGSTIRQTATLAGLTENAVGPRLARTSLLAAYRDGDRVTRTGVERARYDLEEGRHKVSPPTPDEERPPLRFRARRPESR</sequence>
<dbReference type="AlphaFoldDB" id="A0A935ITA9"/>
<reference evidence="2 3" key="1">
    <citation type="submission" date="2020-10" db="EMBL/GenBank/DDBJ databases">
        <title>Connecting structure to function with the recovery of over 1000 high-quality activated sludge metagenome-assembled genomes encoding full-length rRNA genes using long-read sequencing.</title>
        <authorList>
            <person name="Singleton C.M."/>
            <person name="Petriglieri F."/>
            <person name="Kristensen J.M."/>
            <person name="Kirkegaard R.H."/>
            <person name="Michaelsen T.Y."/>
            <person name="Andersen M.H."/>
            <person name="Karst S.M."/>
            <person name="Dueholm M.S."/>
            <person name="Nielsen P.H."/>
            <person name="Albertsen M."/>
        </authorList>
    </citation>
    <scope>NUCLEOTIDE SEQUENCE [LARGE SCALE GENOMIC DNA]</scope>
    <source>
        <strain evidence="2">Ega_18-Q3-R5-49_MAXAC.001</strain>
    </source>
</reference>
<feature type="compositionally biased region" description="Basic and acidic residues" evidence="1">
    <location>
        <begin position="118"/>
        <end position="134"/>
    </location>
</feature>
<name>A0A935ITA9_9MICO</name>
<accession>A0A935ITA9</accession>
<comment type="caution">
    <text evidence="2">The sequence shown here is derived from an EMBL/GenBank/DDBJ whole genome shotgun (WGS) entry which is preliminary data.</text>
</comment>
<feature type="compositionally biased region" description="Basic and acidic residues" evidence="1">
    <location>
        <begin position="100"/>
        <end position="110"/>
    </location>
</feature>
<organism evidence="2 3">
    <name type="scientific">Candidatus Phosphoribacter hodrii</name>
    <dbReference type="NCBI Taxonomy" id="2953743"/>
    <lineage>
        <taxon>Bacteria</taxon>
        <taxon>Bacillati</taxon>
        <taxon>Actinomycetota</taxon>
        <taxon>Actinomycetes</taxon>
        <taxon>Micrococcales</taxon>
        <taxon>Dermatophilaceae</taxon>
        <taxon>Candidatus Phosphoribacter</taxon>
    </lineage>
</organism>
<evidence type="ECO:0000256" key="1">
    <source>
        <dbReference type="SAM" id="MobiDB-lite"/>
    </source>
</evidence>
<evidence type="ECO:0000313" key="2">
    <source>
        <dbReference type="EMBL" id="MBK7272122.1"/>
    </source>
</evidence>